<feature type="compositionally biased region" description="Basic and acidic residues" evidence="1">
    <location>
        <begin position="91"/>
        <end position="102"/>
    </location>
</feature>
<feature type="signal peptide" evidence="2">
    <location>
        <begin position="1"/>
        <end position="24"/>
    </location>
</feature>
<organism evidence="4 5">
    <name type="scientific">Methylophaga marina</name>
    <dbReference type="NCBI Taxonomy" id="45495"/>
    <lineage>
        <taxon>Bacteria</taxon>
        <taxon>Pseudomonadati</taxon>
        <taxon>Pseudomonadota</taxon>
        <taxon>Gammaproteobacteria</taxon>
        <taxon>Thiotrichales</taxon>
        <taxon>Piscirickettsiaceae</taxon>
        <taxon>Methylophaga</taxon>
    </lineage>
</organism>
<dbReference type="PROSITE" id="PS50222">
    <property type="entry name" value="EF_HAND_2"/>
    <property type="match status" value="1"/>
</dbReference>
<accession>A0ABP3D540</accession>
<dbReference type="Pfam" id="PF13202">
    <property type="entry name" value="EF-hand_5"/>
    <property type="match status" value="2"/>
</dbReference>
<gene>
    <name evidence="4" type="ORF">GCM10008964_13310</name>
</gene>
<sequence length="102" mass="10916">MMKTLSTTLFTALAAMAISSATFAEPVSTDDMAKHDKKGYFAHIDTNGDGVITKEEATAAALKRFEKLDANGDGQVTKEEAKAAHKKHKGDKGPSCKDKKES</sequence>
<evidence type="ECO:0000256" key="1">
    <source>
        <dbReference type="SAM" id="MobiDB-lite"/>
    </source>
</evidence>
<evidence type="ECO:0000256" key="2">
    <source>
        <dbReference type="SAM" id="SignalP"/>
    </source>
</evidence>
<evidence type="ECO:0000259" key="3">
    <source>
        <dbReference type="PROSITE" id="PS50222"/>
    </source>
</evidence>
<dbReference type="InterPro" id="IPR011992">
    <property type="entry name" value="EF-hand-dom_pair"/>
</dbReference>
<feature type="domain" description="EF-hand" evidence="3">
    <location>
        <begin position="56"/>
        <end position="91"/>
    </location>
</feature>
<keyword evidence="2" id="KW-0732">Signal</keyword>
<reference evidence="5" key="1">
    <citation type="journal article" date="2019" name="Int. J. Syst. Evol. Microbiol.">
        <title>The Global Catalogue of Microorganisms (GCM) 10K type strain sequencing project: providing services to taxonomists for standard genome sequencing and annotation.</title>
        <authorList>
            <consortium name="The Broad Institute Genomics Platform"/>
            <consortium name="The Broad Institute Genome Sequencing Center for Infectious Disease"/>
            <person name="Wu L."/>
            <person name="Ma J."/>
        </authorList>
    </citation>
    <scope>NUCLEOTIDE SEQUENCE [LARGE SCALE GENOMIC DNA]</scope>
    <source>
        <strain evidence="5">JCM 6886</strain>
    </source>
</reference>
<dbReference type="SUPFAM" id="SSF47473">
    <property type="entry name" value="EF-hand"/>
    <property type="match status" value="1"/>
</dbReference>
<dbReference type="InterPro" id="IPR002048">
    <property type="entry name" value="EF_hand_dom"/>
</dbReference>
<dbReference type="RefSeq" id="WP_286304625.1">
    <property type="nucleotide sequence ID" value="NZ_AP027741.1"/>
</dbReference>
<keyword evidence="5" id="KW-1185">Reference proteome</keyword>
<dbReference type="Gene3D" id="1.10.238.10">
    <property type="entry name" value="EF-hand"/>
    <property type="match status" value="2"/>
</dbReference>
<name>A0ABP3D540_9GAMM</name>
<evidence type="ECO:0000313" key="5">
    <source>
        <dbReference type="Proteomes" id="UP001501476"/>
    </source>
</evidence>
<feature type="region of interest" description="Disordered" evidence="1">
    <location>
        <begin position="69"/>
        <end position="102"/>
    </location>
</feature>
<protein>
    <recommendedName>
        <fullName evidence="3">EF-hand domain-containing protein</fullName>
    </recommendedName>
</protein>
<dbReference type="Proteomes" id="UP001501476">
    <property type="component" value="Unassembled WGS sequence"/>
</dbReference>
<evidence type="ECO:0000313" key="4">
    <source>
        <dbReference type="EMBL" id="GAA0223067.1"/>
    </source>
</evidence>
<feature type="chain" id="PRO_5046216917" description="EF-hand domain-containing protein" evidence="2">
    <location>
        <begin position="25"/>
        <end position="102"/>
    </location>
</feature>
<comment type="caution">
    <text evidence="4">The sequence shown here is derived from an EMBL/GenBank/DDBJ whole genome shotgun (WGS) entry which is preliminary data.</text>
</comment>
<proteinExistence type="predicted"/>
<dbReference type="EMBL" id="BAAADG010000004">
    <property type="protein sequence ID" value="GAA0223067.1"/>
    <property type="molecule type" value="Genomic_DNA"/>
</dbReference>
<feature type="compositionally biased region" description="Basic and acidic residues" evidence="1">
    <location>
        <begin position="69"/>
        <end position="83"/>
    </location>
</feature>